<dbReference type="InterPro" id="IPR022002">
    <property type="entry name" value="ChsH2_Znr"/>
</dbReference>
<sequence length="136" mass="15081">MSWEPRPVPEPNPETERYWAAAASGELLVRECLDCGLVYHYPRSLCPDCFSENVEWREASGGGEVYSYSIARAISGWPEADLPLVLAYVELDDGPRLMTNVDADPEDVEIGTRVDVRFVDTDASDVAVPVFTPVDD</sequence>
<dbReference type="Pfam" id="PF01796">
    <property type="entry name" value="OB_ChsH2_C"/>
    <property type="match status" value="1"/>
</dbReference>
<name>A0A1G9DFG9_9EURY</name>
<feature type="domain" description="ChsH2 rubredoxin-like zinc ribbon" evidence="2">
    <location>
        <begin position="19"/>
        <end position="55"/>
    </location>
</feature>
<evidence type="ECO:0000313" key="3">
    <source>
        <dbReference type="EMBL" id="SDK62607.1"/>
    </source>
</evidence>
<accession>A0A1G9DFG9</accession>
<dbReference type="InterPro" id="IPR012340">
    <property type="entry name" value="NA-bd_OB-fold"/>
</dbReference>
<organism evidence="3 4">
    <name type="scientific">Natronorubrum texcoconense</name>
    <dbReference type="NCBI Taxonomy" id="1095776"/>
    <lineage>
        <taxon>Archaea</taxon>
        <taxon>Methanobacteriati</taxon>
        <taxon>Methanobacteriota</taxon>
        <taxon>Stenosarchaea group</taxon>
        <taxon>Halobacteria</taxon>
        <taxon>Halobacteriales</taxon>
        <taxon>Natrialbaceae</taxon>
        <taxon>Natronorubrum</taxon>
    </lineage>
</organism>
<protein>
    <recommendedName>
        <fullName evidence="5">DUF35 domain-containing protein</fullName>
    </recommendedName>
</protein>
<dbReference type="STRING" id="1095776.SAMN04515672_3573"/>
<dbReference type="OrthoDB" id="9573at2157"/>
<dbReference type="InterPro" id="IPR002878">
    <property type="entry name" value="ChsH2_C"/>
</dbReference>
<dbReference type="RefSeq" id="WP_090310119.1">
    <property type="nucleotide sequence ID" value="NZ_FNFE01000005.1"/>
</dbReference>
<evidence type="ECO:0000259" key="1">
    <source>
        <dbReference type="Pfam" id="PF01796"/>
    </source>
</evidence>
<gene>
    <name evidence="3" type="ORF">SAMN04515672_3573</name>
</gene>
<dbReference type="Proteomes" id="UP000198882">
    <property type="component" value="Unassembled WGS sequence"/>
</dbReference>
<dbReference type="PANTHER" id="PTHR34075:SF5">
    <property type="entry name" value="BLR3430 PROTEIN"/>
    <property type="match status" value="1"/>
</dbReference>
<dbReference type="EMBL" id="FNFE01000005">
    <property type="protein sequence ID" value="SDK62607.1"/>
    <property type="molecule type" value="Genomic_DNA"/>
</dbReference>
<dbReference type="Gene3D" id="6.10.30.10">
    <property type="match status" value="1"/>
</dbReference>
<reference evidence="4" key="1">
    <citation type="submission" date="2016-10" db="EMBL/GenBank/DDBJ databases">
        <authorList>
            <person name="Varghese N."/>
            <person name="Submissions S."/>
        </authorList>
    </citation>
    <scope>NUCLEOTIDE SEQUENCE [LARGE SCALE GENOMIC DNA]</scope>
    <source>
        <strain evidence="4">B4,CECT 8067,JCM 17497</strain>
    </source>
</reference>
<evidence type="ECO:0008006" key="5">
    <source>
        <dbReference type="Google" id="ProtNLM"/>
    </source>
</evidence>
<evidence type="ECO:0000259" key="2">
    <source>
        <dbReference type="Pfam" id="PF12172"/>
    </source>
</evidence>
<dbReference type="SUPFAM" id="SSF50249">
    <property type="entry name" value="Nucleic acid-binding proteins"/>
    <property type="match status" value="1"/>
</dbReference>
<keyword evidence="4" id="KW-1185">Reference proteome</keyword>
<proteinExistence type="predicted"/>
<dbReference type="AlphaFoldDB" id="A0A1G9DFG9"/>
<dbReference type="PANTHER" id="PTHR34075">
    <property type="entry name" value="BLR3430 PROTEIN"/>
    <property type="match status" value="1"/>
</dbReference>
<evidence type="ECO:0000313" key="4">
    <source>
        <dbReference type="Proteomes" id="UP000198882"/>
    </source>
</evidence>
<feature type="domain" description="ChsH2 C-terminal OB-fold" evidence="1">
    <location>
        <begin position="56"/>
        <end position="119"/>
    </location>
</feature>
<dbReference type="Pfam" id="PF12172">
    <property type="entry name" value="zf-ChsH2"/>
    <property type="match status" value="1"/>
</dbReference>
<dbReference type="InterPro" id="IPR052513">
    <property type="entry name" value="Thioester_dehydratase-like"/>
</dbReference>